<reference evidence="4 5" key="1">
    <citation type="journal article" date="2020" name="ISME J.">
        <title>Uncovering the hidden diversity of litter-decomposition mechanisms in mushroom-forming fungi.</title>
        <authorList>
            <person name="Floudas D."/>
            <person name="Bentzer J."/>
            <person name="Ahren D."/>
            <person name="Johansson T."/>
            <person name="Persson P."/>
            <person name="Tunlid A."/>
        </authorList>
    </citation>
    <scope>NUCLEOTIDE SEQUENCE [LARGE SCALE GENOMIC DNA]</scope>
    <source>
        <strain evidence="4 5">CBS 101986</strain>
    </source>
</reference>
<dbReference type="OrthoDB" id="3501663at2759"/>
<dbReference type="EMBL" id="JAACJJ010000056">
    <property type="protein sequence ID" value="KAF5312069.1"/>
    <property type="molecule type" value="Genomic_DNA"/>
</dbReference>
<dbReference type="Gene3D" id="3.20.20.140">
    <property type="entry name" value="Metal-dependent hydrolases"/>
    <property type="match status" value="1"/>
</dbReference>
<evidence type="ECO:0000256" key="2">
    <source>
        <dbReference type="SAM" id="Phobius"/>
    </source>
</evidence>
<keyword evidence="2" id="KW-0812">Transmembrane</keyword>
<dbReference type="CDD" id="cd01300">
    <property type="entry name" value="YtcJ_like"/>
    <property type="match status" value="1"/>
</dbReference>
<dbReference type="Gene3D" id="2.30.40.10">
    <property type="entry name" value="Urease, subunit C, domain 1"/>
    <property type="match status" value="1"/>
</dbReference>
<dbReference type="Proteomes" id="UP000567179">
    <property type="component" value="Unassembled WGS sequence"/>
</dbReference>
<dbReference type="InterPro" id="IPR033932">
    <property type="entry name" value="YtcJ-like"/>
</dbReference>
<dbReference type="InterPro" id="IPR011059">
    <property type="entry name" value="Metal-dep_hydrolase_composite"/>
</dbReference>
<name>A0A8H5AW74_9AGAR</name>
<dbReference type="Pfam" id="PF07969">
    <property type="entry name" value="Amidohydro_3"/>
    <property type="match status" value="1"/>
</dbReference>
<evidence type="ECO:0000256" key="1">
    <source>
        <dbReference type="SAM" id="MobiDB-lite"/>
    </source>
</evidence>
<feature type="compositionally biased region" description="Low complexity" evidence="1">
    <location>
        <begin position="24"/>
        <end position="36"/>
    </location>
</feature>
<comment type="caution">
    <text evidence="4">The sequence shown here is derived from an EMBL/GenBank/DDBJ whole genome shotgun (WGS) entry which is preliminary data.</text>
</comment>
<dbReference type="AlphaFoldDB" id="A0A8H5AW74"/>
<dbReference type="SUPFAM" id="SSF51338">
    <property type="entry name" value="Composite domain of metallo-dependent hydrolases"/>
    <property type="match status" value="1"/>
</dbReference>
<sequence length="679" mass="73735">MDKRAPSSASAHNREDTSPETIGASSKTSSPASAAISSRRKQASTAKLLAITALGLWLIAWYRYGELSVIFTSSSSISVSSRLTSFSSSLSLLSTLLLRPASASTASGGFLDLPLTYALCTHPGDGKKIYTVDADNSVAECVGISGERVVAAGDLDAVRTGLLAHIGLGHVGDQRLIAVRHIPQGAIVLPGLSDSHCHILEYGASQQIPMSEAKSVQETIQILRAYIQSDNELLTNKDKIIEGWGWDHASWGIPEMPSWKDLDSDPITSGRRFILQSRDGHAIWVSKRTLEDNALSIPDGEVDGGVIFRDAEGRPTGVFMDSAQDLIARPVPTDADLARRFATTVDHALRSGLTSLHDAGFKPESYGFFERTAKKDVLPLRIYGMTYFDEHGTYWGNSDVPYTANLAKEGDGERLSRRSVKIFADGALRTGGAALYEPYTDNPSSRGAMRISAEELHEIIPRFLKDGWQVNVHAIGDRANGIVLDAFESALQTAGVNVTALRPRLEHAQIMTREDMKRLGELGVIASIQPTHPISDMWFAEDRLGPERVKGLYAFRHILDSGARITLGSDFPVEEVNPLKGFYAAITRAGTDGTSPHGPGGWFPDQRLTRLEALRGMTIDPAYASFSEDYLGSLEPGKRADWVVLSGDIMDEHMDPLEIVMSVKVLATALDGRVMYAEA</sequence>
<dbReference type="PANTHER" id="PTHR22642">
    <property type="entry name" value="IMIDAZOLONEPROPIONASE"/>
    <property type="match status" value="1"/>
</dbReference>
<keyword evidence="2" id="KW-0472">Membrane</keyword>
<dbReference type="InterPro" id="IPR032466">
    <property type="entry name" value="Metal_Hydrolase"/>
</dbReference>
<feature type="region of interest" description="Disordered" evidence="1">
    <location>
        <begin position="1"/>
        <end position="36"/>
    </location>
</feature>
<keyword evidence="5" id="KW-1185">Reference proteome</keyword>
<dbReference type="SUPFAM" id="SSF51556">
    <property type="entry name" value="Metallo-dependent hydrolases"/>
    <property type="match status" value="1"/>
</dbReference>
<accession>A0A8H5AW74</accession>
<keyword evidence="2" id="KW-1133">Transmembrane helix</keyword>
<protein>
    <recommendedName>
        <fullName evidence="3">Amidohydrolase 3 domain-containing protein</fullName>
    </recommendedName>
</protein>
<feature type="domain" description="Amidohydrolase 3" evidence="3">
    <location>
        <begin position="184"/>
        <end position="676"/>
    </location>
</feature>
<dbReference type="GO" id="GO:0016810">
    <property type="term" value="F:hydrolase activity, acting on carbon-nitrogen (but not peptide) bonds"/>
    <property type="evidence" value="ECO:0007669"/>
    <property type="project" value="InterPro"/>
</dbReference>
<feature type="transmembrane region" description="Helical" evidence="2">
    <location>
        <begin position="46"/>
        <end position="64"/>
    </location>
</feature>
<proteinExistence type="predicted"/>
<evidence type="ECO:0000313" key="4">
    <source>
        <dbReference type="EMBL" id="KAF5312069.1"/>
    </source>
</evidence>
<organism evidence="4 5">
    <name type="scientific">Psilocybe cf. subviscida</name>
    <dbReference type="NCBI Taxonomy" id="2480587"/>
    <lineage>
        <taxon>Eukaryota</taxon>
        <taxon>Fungi</taxon>
        <taxon>Dikarya</taxon>
        <taxon>Basidiomycota</taxon>
        <taxon>Agaricomycotina</taxon>
        <taxon>Agaricomycetes</taxon>
        <taxon>Agaricomycetidae</taxon>
        <taxon>Agaricales</taxon>
        <taxon>Agaricineae</taxon>
        <taxon>Strophariaceae</taxon>
        <taxon>Psilocybe</taxon>
    </lineage>
</organism>
<evidence type="ECO:0000313" key="5">
    <source>
        <dbReference type="Proteomes" id="UP000567179"/>
    </source>
</evidence>
<dbReference type="Gene3D" id="3.10.310.70">
    <property type="match status" value="1"/>
</dbReference>
<dbReference type="InterPro" id="IPR013108">
    <property type="entry name" value="Amidohydro_3"/>
</dbReference>
<evidence type="ECO:0000259" key="3">
    <source>
        <dbReference type="Pfam" id="PF07969"/>
    </source>
</evidence>
<gene>
    <name evidence="4" type="ORF">D9619_002308</name>
</gene>
<dbReference type="PANTHER" id="PTHR22642:SF2">
    <property type="entry name" value="PROTEIN LONG AFTER FAR-RED 3"/>
    <property type="match status" value="1"/>
</dbReference>